<evidence type="ECO:0000313" key="3">
    <source>
        <dbReference type="Proteomes" id="UP000033058"/>
    </source>
</evidence>
<evidence type="ECO:0000313" key="2">
    <source>
        <dbReference type="EMBL" id="AKB40006.1"/>
    </source>
</evidence>
<dbReference type="InterPro" id="IPR036390">
    <property type="entry name" value="WH_DNA-bd_sf"/>
</dbReference>
<protein>
    <submittedName>
        <fullName evidence="2">Transcriptional regulator, ArsR family</fullName>
    </submittedName>
</protein>
<feature type="domain" description="Methanogenesis regulatory protein FilR1 middle" evidence="1">
    <location>
        <begin position="127"/>
        <end position="255"/>
    </location>
</feature>
<dbReference type="PIRSF" id="PIRSF006692">
    <property type="entry name" value="TF_HTH_AF0396_prd"/>
    <property type="match status" value="1"/>
</dbReference>
<gene>
    <name evidence="2" type="ORF">MSMAW_1015</name>
</gene>
<dbReference type="Gene3D" id="1.10.10.10">
    <property type="entry name" value="Winged helix-like DNA-binding domain superfamily/Winged helix DNA-binding domain"/>
    <property type="match status" value="1"/>
</dbReference>
<dbReference type="InterPro" id="IPR013561">
    <property type="entry name" value="FilR1_middle_dom"/>
</dbReference>
<dbReference type="Proteomes" id="UP000033058">
    <property type="component" value="Chromosome"/>
</dbReference>
<dbReference type="InterPro" id="IPR016490">
    <property type="entry name" value="Tscrpt_reg_HTH_AF0396-typ3"/>
</dbReference>
<dbReference type="EMBL" id="CP009509">
    <property type="protein sequence ID" value="AKB40006.1"/>
    <property type="molecule type" value="Genomic_DNA"/>
</dbReference>
<dbReference type="GeneID" id="24850670"/>
<evidence type="ECO:0000259" key="1">
    <source>
        <dbReference type="Pfam" id="PF08350"/>
    </source>
</evidence>
<proteinExistence type="predicted"/>
<dbReference type="SUPFAM" id="SSF46785">
    <property type="entry name" value="Winged helix' DNA-binding domain"/>
    <property type="match status" value="1"/>
</dbReference>
<dbReference type="PATRIC" id="fig|1434117.4.peg.1262"/>
<dbReference type="InterPro" id="IPR036388">
    <property type="entry name" value="WH-like_DNA-bd_sf"/>
</dbReference>
<dbReference type="RefSeq" id="WP_011032220.1">
    <property type="nucleotide sequence ID" value="NZ_CP009509.1"/>
</dbReference>
<reference evidence="2 3" key="1">
    <citation type="submission" date="2014-07" db="EMBL/GenBank/DDBJ databases">
        <title>Methanogenic archaea and the global carbon cycle.</title>
        <authorList>
            <person name="Henriksen J.R."/>
            <person name="Luke J."/>
            <person name="Reinhart S."/>
            <person name="Benedict M.N."/>
            <person name="Youngblut N.D."/>
            <person name="Metcalf M.E."/>
            <person name="Whitaker R.J."/>
            <person name="Metcalf W.W."/>
        </authorList>
    </citation>
    <scope>NUCLEOTIDE SEQUENCE [LARGE SCALE GENOMIC DNA]</scope>
    <source>
        <strain evidence="2 3">WWM610</strain>
    </source>
</reference>
<organism evidence="2 3">
    <name type="scientific">Methanosarcina mazei WWM610</name>
    <dbReference type="NCBI Taxonomy" id="1434117"/>
    <lineage>
        <taxon>Archaea</taxon>
        <taxon>Methanobacteriati</taxon>
        <taxon>Methanobacteriota</taxon>
        <taxon>Stenosarchaea group</taxon>
        <taxon>Methanomicrobia</taxon>
        <taxon>Methanosarcinales</taxon>
        <taxon>Methanosarcinaceae</taxon>
        <taxon>Methanosarcina</taxon>
    </lineage>
</organism>
<dbReference type="HOGENOM" id="CLU_062767_1_1_2"/>
<dbReference type="AlphaFoldDB" id="A0A0E3LF20"/>
<name>A0A0E3LF20_METMZ</name>
<dbReference type="Pfam" id="PF08350">
    <property type="entry name" value="FilR1_middle"/>
    <property type="match status" value="1"/>
</dbReference>
<sequence>MAEKIKLTELVFLSEKRKKLLLFLKDKPRTMAEIQEHLSSVPVSILPQVKKLKEGKLVVQKGHAYELTLLGMIIADKMPPFLDTLDVLEQNFDYWAKRDLEGIPPFLSKRIFELKGCKLIVPDVSHMFELSPEFVDRLHISTHILGFSSYFHPSFTTLYPEIAKKGVEISLILADPVIQRFKKDYGEELLTLMNFENVSIFAFHGDARIADFTVTDTFFLITLFSRDKYFEHESLMSIEPEALKWGTDLFSHMLKEATRATDVQVL</sequence>
<accession>A0A0E3LF20</accession>